<dbReference type="InterPro" id="IPR002711">
    <property type="entry name" value="HNH"/>
</dbReference>
<organism evidence="4 5">
    <name type="scientific">Microbacterium halimionae</name>
    <dbReference type="NCBI Taxonomy" id="1526413"/>
    <lineage>
        <taxon>Bacteria</taxon>
        <taxon>Bacillati</taxon>
        <taxon>Actinomycetota</taxon>
        <taxon>Actinomycetes</taxon>
        <taxon>Micrococcales</taxon>
        <taxon>Microbacteriaceae</taxon>
        <taxon>Microbacterium</taxon>
    </lineage>
</organism>
<sequence>MQRPTESLAATLAALASAWDSGDVKSMTDAGLLTVNENLAVMRRQLDGLHMRVAAEISSRSRPELGKEGLARKTGHRSPAKLIAAATGGHTGDAHRLIHVGEASRERTLLSGQSAPAQHPHVAASVSRGLISVCAAAAIVAMLNRIAMRVSASLRDEAERVITAQATRLTLDELNAVLRRAEAHLDPDGLEPAVTELHGERSVKIRHDAAGMILIDARLDPESGAPVVAAIEGIVTQRLRTSRGHNQRGVAAEGAPADGASESQAESGAIAEETRSLAQLRADALSALCSHGLGCDRSELPLATTTVVVRIPVEALETGSGVATIDGIEQPIDAATARRMAANGEIIPCVLGTDSEVLDWGRAKRNFTRAQRLALVERDGGCAFCHLPPQFTEAHHLKWWSRDGGTTNLDNGILLCTACHHRMHDEGWEIRIERPPKVHPTAGTVWFVPPPHIDPGRTPRIGGRRRFDPQLWKLSA</sequence>
<feature type="domain" description="HNH nuclease" evidence="3">
    <location>
        <begin position="370"/>
        <end position="421"/>
    </location>
</feature>
<feature type="region of interest" description="Disordered" evidence="2">
    <location>
        <begin position="242"/>
        <end position="271"/>
    </location>
</feature>
<dbReference type="GO" id="GO:0008270">
    <property type="term" value="F:zinc ion binding"/>
    <property type="evidence" value="ECO:0007669"/>
    <property type="project" value="InterPro"/>
</dbReference>
<evidence type="ECO:0000259" key="3">
    <source>
        <dbReference type="SMART" id="SM00507"/>
    </source>
</evidence>
<reference evidence="4 5" key="1">
    <citation type="submission" date="2020-07" db="EMBL/GenBank/DDBJ databases">
        <title>Sequencing the genomes of 1000 actinobacteria strains.</title>
        <authorList>
            <person name="Klenk H.-P."/>
        </authorList>
    </citation>
    <scope>NUCLEOTIDE SEQUENCE [LARGE SCALE GENOMIC DNA]</scope>
    <source>
        <strain evidence="4 5">DSM 27576</strain>
    </source>
</reference>
<dbReference type="Pfam" id="PF02720">
    <property type="entry name" value="DUF222"/>
    <property type="match status" value="1"/>
</dbReference>
<dbReference type="Pfam" id="PF01844">
    <property type="entry name" value="HNH"/>
    <property type="match status" value="1"/>
</dbReference>
<dbReference type="Proteomes" id="UP000526083">
    <property type="component" value="Unassembled WGS sequence"/>
</dbReference>
<dbReference type="GO" id="GO:0004519">
    <property type="term" value="F:endonuclease activity"/>
    <property type="evidence" value="ECO:0007669"/>
    <property type="project" value="InterPro"/>
</dbReference>
<protein>
    <recommendedName>
        <fullName evidence="3">HNH nuclease domain-containing protein</fullName>
    </recommendedName>
</protein>
<accession>A0A7W3PN27</accession>
<comment type="caution">
    <text evidence="4">The sequence shown here is derived from an EMBL/GenBank/DDBJ whole genome shotgun (WGS) entry which is preliminary data.</text>
</comment>
<name>A0A7W3PN27_9MICO</name>
<keyword evidence="5" id="KW-1185">Reference proteome</keyword>
<dbReference type="InterPro" id="IPR003615">
    <property type="entry name" value="HNH_nuc"/>
</dbReference>
<dbReference type="InterPro" id="IPR003870">
    <property type="entry name" value="DUF222"/>
</dbReference>
<evidence type="ECO:0000313" key="5">
    <source>
        <dbReference type="Proteomes" id="UP000526083"/>
    </source>
</evidence>
<proteinExistence type="inferred from homology"/>
<gene>
    <name evidence="4" type="ORF">FHX48_002677</name>
</gene>
<dbReference type="AlphaFoldDB" id="A0A7W3PN27"/>
<dbReference type="CDD" id="cd00085">
    <property type="entry name" value="HNHc"/>
    <property type="match status" value="1"/>
</dbReference>
<dbReference type="Gene3D" id="1.10.30.50">
    <property type="match status" value="1"/>
</dbReference>
<dbReference type="GO" id="GO:0003676">
    <property type="term" value="F:nucleic acid binding"/>
    <property type="evidence" value="ECO:0007669"/>
    <property type="project" value="InterPro"/>
</dbReference>
<evidence type="ECO:0000256" key="1">
    <source>
        <dbReference type="ARBA" id="ARBA00023450"/>
    </source>
</evidence>
<dbReference type="RefSeq" id="WP_167044895.1">
    <property type="nucleotide sequence ID" value="NZ_JAAOZB010000001.1"/>
</dbReference>
<dbReference type="EMBL" id="JACGWY010000008">
    <property type="protein sequence ID" value="MBA8817572.1"/>
    <property type="molecule type" value="Genomic_DNA"/>
</dbReference>
<evidence type="ECO:0000313" key="4">
    <source>
        <dbReference type="EMBL" id="MBA8817572.1"/>
    </source>
</evidence>
<evidence type="ECO:0000256" key="2">
    <source>
        <dbReference type="SAM" id="MobiDB-lite"/>
    </source>
</evidence>
<dbReference type="SMART" id="SM00507">
    <property type="entry name" value="HNHc"/>
    <property type="match status" value="1"/>
</dbReference>
<comment type="similarity">
    <text evidence="1">Belongs to the Rv1128c/1148c/1588c/1702c/1945/3466 family.</text>
</comment>